<sequence length="2507" mass="282788">MTANVDCTDVDKFIENQVSQNWAKFQLVYRLTIWELGCLKKIKNPEDRKSYPEKQEEILIGKIKRGIINVKPDLIRMDVKSLKYIGVVLRDYQVGGDIEFNKFLVDSLMDSYLSIANTVSKKLNQKPRRKKPNEEEPKWKPEWKKTMNDIQNDGEIQKYVNPKVNQETNKIQNYLELRRNVESLSMITSKFNELKEHLKGEEHSVEDYNLALQRLFHITGEYLKDTVMTPNLSENIRISLMDRGVPVELLTNFRDLLAHHQLFPLLELSNEEMEDLLEKDFLPMKNAMESTISELEENYIRGVIEQKLTGVRGDLKLQTAFQGFLKTSEEKGVRELLKSVEKSNLWKTNKDVAELYQIARQMKSRYFSHEGRQKLGTKFDSSDLGDFIIENKFKLYDKLHKEIKSWKNFKSDEIGVVLASHEKVMAMMDVIDHLKGGTPSSKKKLEDFILSVKQMEGFNGKTVMLQGGGESTLKEELAKFFDAEEFSSTYEWSVPDEVKPKIDEMIENSKGTAEAKKKVLDFLKFFVDGGVKVSLTNEEYRECVKTLKLDESTENKFLRVEINDEKVKLDNLSEDTNAKYFLDVLNKIGGYNRNKAKLKDFFNRIQTTLSNQLAPNEYQNAIEELKPNNAADKTTLLSFSVDWKKKECARLLNQYCDLKLKNVYDAIIQGKMDLVPEIYKEFIPKVAPRLDELYDRRIKEEIDVLGKIKNPNAVESQIINVYSLLDNAQRKSGKIIDGSAEETPSGTSVETVGEKDDMKKFRNYLAHGDALTSTEEQMQMTKQLVGMKDTVVNELRKITEPGGSKIDIPRIESILNGVELETGILTIKTILCPRNSRIARSVKGCLTWDDIQKVVDGEMETVDPDIIKINSEKLMSTLAEEMDVDKFYNYLALAGESEVEGAYKHEVKGLVNHHETYIKHLEKVGEFSGKVMHGMIAKDILGDILRGDYKGVAVDVGFFSISVGMAKAAKVAALKGASFVERGSVALGKSLKFASPFLGRGVSAFIAYDLWNQVKEYKSGNKDALVSVVGDSIQLGVDAAELGIEIAEVAGLSLVEGISATTGPIGMAIGATIFVGVEVYKAVRAVEKLDEKVHLTGWEKFTQGWRSFFGMGPSDSLRELEEEKEGNNAAVQNAINFMKGNRDIQRYVFPSYVHVDGKLVSALNSVVHLSEKVNNIKWTRSRPDDQDGINLFCKPKGDWENVPATGTYLCENAIGVEYKKDRTGNNTLINLGGGVDTVKGFEESGNVFVIHQTKATMLGGNKDDLFLFPNDGDLTGSIDGMGGLNTVDVGGLPKNFDSVVADFQAMYLKYEDLRVSSFVTMKNIQKYRGMPDSMDLVTASCNTTFVNGMGGGDRKMDEIVIPNEPCRYDTTIVVGPSTLVHNEVTGNSTFTYIINGEKGRIGAAYINLKEGSAARNTILFNYTLKDIAAIDRSERNNIKFNFVDRFYENNDELSRTNGFNVTVTGVLQNTYLTSDKTRIVVGNNKLYALQNTDRPINGLVEEYFYMMNKLGMIAVVHSNNEVLTIGGSDHEVIYNDPSAKKSHFTSSDGDNIFSFVSGQEKLSKGKLPINDAVVHYFSKVNSINTLDLRQIKKQVKNDLGYDMEVHVSVIGADDLLITLYFDDGRKTKLLMGITLKSVLEYLWYSKIHLMMDNVFTIEKSGEDFILVPRPLVFDDENDSLFILSPKDVEEGTQVNVAKKLGSYVFARQGNSLFITNSFSLDAFKKPLVTIMLVEFYNSIFESKMQSLKLNFHDTTIALNEKIDGIVNARNFVDLRQEARVELYKNLSAAIKSTKELFGAINQGRIQEAKRIIDRNSLNQEERRRSNVWLDPLVYASNKGVLEIVKYLVMKGAVVFRTDGFGHTPVYYAVRYNHDDVTDFLLSELFAAGDAGMMAITAELPVVKCLAEIRNGKYVKLMKQKNSTLLHHAVMNGNLDVVKYLFEEAQDLKGDFKAIDKHQKTPMEYAVEYRNYDVVDYLSEVMAREGTTSLCFNSQIGKLEIVKYLVDKKGADVYEKDRSGWTPLHHAIHNSRTDVIDYLSKVIMRDGKSQLLAYPSITDDVEEVGSYLIEKGASLNGTNVFGKSPLHYAAIHCNFYMMRLLIHKCVSKTGEDNFGFNPQMYLNATSDHTCNKREVFEAIVKFGECPLDEGRVKRADPSNKISMHTAAKHEQLESLKHLIEEGYDPNVKDQLGRTALHYAAAHGDMSMVKYLVEHGGDVHEKDSNSYTHVMLAQGDPQIKDYLQEKMISRERHDLENLYGLQSSLNFTQDGDLIGKPNTTSIGQEIHGILSWVKSSVSGFLNPTSEETQKPSLSLNAPQIDANGTIMLLDLMIRNATGQKYAAAVDRDESPLEIQGYALNVVETFEDVLNATALELNIPDSSIDFDPLSMQSAVIRHKRYGTTSEIPKLLFSFAEKSCLEFERTSEFLERFRVNLEQVLEDKNELLLPKIDHVSTIKPHHLLDDVHYYPMFSNKYGVVVRATEADFFKEVGHQHVNSVNVTSNNTLELN</sequence>
<dbReference type="EMBL" id="GDHC01007907">
    <property type="protein sequence ID" value="JAQ10722.1"/>
    <property type="molecule type" value="Transcribed_RNA"/>
</dbReference>
<proteinExistence type="predicted"/>
<dbReference type="PANTHER" id="PTHR24188:SF29">
    <property type="entry name" value="GH09064P"/>
    <property type="match status" value="1"/>
</dbReference>
<dbReference type="InterPro" id="IPR002110">
    <property type="entry name" value="Ankyrin_rpt"/>
</dbReference>
<dbReference type="Pfam" id="PF13637">
    <property type="entry name" value="Ank_4"/>
    <property type="match status" value="2"/>
</dbReference>
<dbReference type="PROSITE" id="PS50088">
    <property type="entry name" value="ANK_REPEAT"/>
    <property type="match status" value="3"/>
</dbReference>
<organism evidence="4">
    <name type="scientific">Lygus hesperus</name>
    <name type="common">Western plant bug</name>
    <dbReference type="NCBI Taxonomy" id="30085"/>
    <lineage>
        <taxon>Eukaryota</taxon>
        <taxon>Metazoa</taxon>
        <taxon>Ecdysozoa</taxon>
        <taxon>Arthropoda</taxon>
        <taxon>Hexapoda</taxon>
        <taxon>Insecta</taxon>
        <taxon>Pterygota</taxon>
        <taxon>Neoptera</taxon>
        <taxon>Paraneoptera</taxon>
        <taxon>Hemiptera</taxon>
        <taxon>Heteroptera</taxon>
        <taxon>Panheteroptera</taxon>
        <taxon>Cimicomorpha</taxon>
        <taxon>Miridae</taxon>
        <taxon>Mirini</taxon>
        <taxon>Lygus</taxon>
    </lineage>
</organism>
<evidence type="ECO:0000256" key="3">
    <source>
        <dbReference type="PROSITE-ProRule" id="PRU00023"/>
    </source>
</evidence>
<reference evidence="4" key="1">
    <citation type="journal article" date="2016" name="Gigascience">
        <title>De novo construction of an expanded transcriptome assembly for the western tarnished plant bug, Lygus hesperus.</title>
        <authorList>
            <person name="Tassone E.E."/>
            <person name="Geib S.M."/>
            <person name="Hall B."/>
            <person name="Fabrick J.A."/>
            <person name="Brent C.S."/>
            <person name="Hull J.J."/>
        </authorList>
    </citation>
    <scope>NUCLEOTIDE SEQUENCE</scope>
</reference>
<evidence type="ECO:0000256" key="1">
    <source>
        <dbReference type="ARBA" id="ARBA00022737"/>
    </source>
</evidence>
<evidence type="ECO:0000256" key="2">
    <source>
        <dbReference type="ARBA" id="ARBA00023043"/>
    </source>
</evidence>
<feature type="repeat" description="ANK" evidence="3">
    <location>
        <begin position="2190"/>
        <end position="2222"/>
    </location>
</feature>
<dbReference type="InterPro" id="IPR036770">
    <property type="entry name" value="Ankyrin_rpt-contain_sf"/>
</dbReference>
<feature type="repeat" description="ANK" evidence="3">
    <location>
        <begin position="1920"/>
        <end position="1947"/>
    </location>
</feature>
<name>A0A146LVH7_LYGHE</name>
<dbReference type="SMART" id="SM00248">
    <property type="entry name" value="ANK"/>
    <property type="match status" value="9"/>
</dbReference>
<keyword evidence="2 3" id="KW-0040">ANK repeat</keyword>
<dbReference type="PROSITE" id="PS50297">
    <property type="entry name" value="ANK_REP_REGION"/>
    <property type="match status" value="2"/>
</dbReference>
<dbReference type="Pfam" id="PF12796">
    <property type="entry name" value="Ank_2"/>
    <property type="match status" value="3"/>
</dbReference>
<evidence type="ECO:0000313" key="4">
    <source>
        <dbReference type="EMBL" id="JAQ10722.1"/>
    </source>
</evidence>
<gene>
    <name evidence="4" type="primary">LITA</name>
    <name evidence="4" type="ORF">g.91698</name>
</gene>
<dbReference type="Gene3D" id="1.25.40.20">
    <property type="entry name" value="Ankyrin repeat-containing domain"/>
    <property type="match status" value="5"/>
</dbReference>
<dbReference type="PANTHER" id="PTHR24188">
    <property type="entry name" value="ANKYRIN REPEAT PROTEIN"/>
    <property type="match status" value="1"/>
</dbReference>
<dbReference type="SUPFAM" id="SSF48403">
    <property type="entry name" value="Ankyrin repeat"/>
    <property type="match status" value="2"/>
</dbReference>
<accession>A0A146LVH7</accession>
<protein>
    <submittedName>
        <fullName evidence="4">Alpha-latroinsectotoxin-Lt1a</fullName>
    </submittedName>
</protein>
<feature type="repeat" description="ANK" evidence="3">
    <location>
        <begin position="2157"/>
        <end position="2189"/>
    </location>
</feature>
<keyword evidence="1" id="KW-0677">Repeat</keyword>